<dbReference type="EMBL" id="RYFI01000015">
    <property type="protein sequence ID" value="RXF71447.1"/>
    <property type="molecule type" value="Genomic_DNA"/>
</dbReference>
<evidence type="ECO:0000256" key="1">
    <source>
        <dbReference type="SAM" id="MobiDB-lite"/>
    </source>
</evidence>
<dbReference type="OrthoDB" id="9811127at2"/>
<sequence length="67" mass="7478">MSETHAAAEQDILRPKIELRAYEIWVHEGCPEGHDLEHWLRAESEIVGEGPSPEATDEAAVASKKKK</sequence>
<dbReference type="AlphaFoldDB" id="A0A4Q0MDH6"/>
<dbReference type="RefSeq" id="WP_128778343.1">
    <property type="nucleotide sequence ID" value="NZ_RYFI01000015.1"/>
</dbReference>
<organism evidence="2 3">
    <name type="scientific">Hansschlegelia zhihuaiae</name>
    <dbReference type="NCBI Taxonomy" id="405005"/>
    <lineage>
        <taxon>Bacteria</taxon>
        <taxon>Pseudomonadati</taxon>
        <taxon>Pseudomonadota</taxon>
        <taxon>Alphaproteobacteria</taxon>
        <taxon>Hyphomicrobiales</taxon>
        <taxon>Methylopilaceae</taxon>
        <taxon>Hansschlegelia</taxon>
    </lineage>
</organism>
<evidence type="ECO:0000313" key="3">
    <source>
        <dbReference type="Proteomes" id="UP000289708"/>
    </source>
</evidence>
<gene>
    <name evidence="2" type="ORF">EK403_15335</name>
</gene>
<proteinExistence type="predicted"/>
<keyword evidence="3" id="KW-1185">Reference proteome</keyword>
<protein>
    <submittedName>
        <fullName evidence="2">DUF2934 domain-containing protein</fullName>
    </submittedName>
</protein>
<comment type="caution">
    <text evidence="2">The sequence shown here is derived from an EMBL/GenBank/DDBJ whole genome shotgun (WGS) entry which is preliminary data.</text>
</comment>
<dbReference type="Proteomes" id="UP000289708">
    <property type="component" value="Unassembled WGS sequence"/>
</dbReference>
<feature type="region of interest" description="Disordered" evidence="1">
    <location>
        <begin position="45"/>
        <end position="67"/>
    </location>
</feature>
<evidence type="ECO:0000313" key="2">
    <source>
        <dbReference type="EMBL" id="RXF71447.1"/>
    </source>
</evidence>
<dbReference type="Pfam" id="PF11154">
    <property type="entry name" value="DUF2934"/>
    <property type="match status" value="1"/>
</dbReference>
<accession>A0A4Q0MDH6</accession>
<dbReference type="InterPro" id="IPR021327">
    <property type="entry name" value="DUF2934"/>
</dbReference>
<reference evidence="2 3" key="1">
    <citation type="submission" date="2018-12" db="EMBL/GenBank/DDBJ databases">
        <title>bacterium Hansschlegelia zhihuaiae S113.</title>
        <authorList>
            <person name="He J."/>
        </authorList>
    </citation>
    <scope>NUCLEOTIDE SEQUENCE [LARGE SCALE GENOMIC DNA]</scope>
    <source>
        <strain evidence="2 3">S 113</strain>
    </source>
</reference>
<name>A0A4Q0MDH6_9HYPH</name>